<evidence type="ECO:0000313" key="2">
    <source>
        <dbReference type="EMBL" id="GAA1413265.1"/>
    </source>
</evidence>
<accession>A0ABN1YGX4</accession>
<sequence length="190" mass="20319">MAPARPLAAIASVASLPVGRVDREIDRRLAAITGPDAAALRGRTGQAAARLMYRAYEDRLGDGRWRALRASGARPQRLLWTDSALGGAAAQARYVAGLVSWGTAHAMTRPVLEAAARRLRLEGDTLLGRQEAAGAVLDRLARLGIDYDAAAHRLEEESVPGLVEHWRRLHAAVEGRPAGRAGDQEPARLG</sequence>
<reference evidence="2 3" key="1">
    <citation type="journal article" date="2019" name="Int. J. Syst. Evol. Microbiol.">
        <title>The Global Catalogue of Microorganisms (GCM) 10K type strain sequencing project: providing services to taxonomists for standard genome sequencing and annotation.</title>
        <authorList>
            <consortium name="The Broad Institute Genomics Platform"/>
            <consortium name="The Broad Institute Genome Sequencing Center for Infectious Disease"/>
            <person name="Wu L."/>
            <person name="Ma J."/>
        </authorList>
    </citation>
    <scope>NUCLEOTIDE SEQUENCE [LARGE SCALE GENOMIC DNA]</scope>
    <source>
        <strain evidence="2 3">JCM 12393</strain>
    </source>
</reference>
<dbReference type="EMBL" id="BAAAKJ010000453">
    <property type="protein sequence ID" value="GAA1413265.1"/>
    <property type="molecule type" value="Genomic_DNA"/>
</dbReference>
<gene>
    <name evidence="2" type="ORF">GCM10009639_66190</name>
</gene>
<dbReference type="InterPro" id="IPR001585">
    <property type="entry name" value="TAL/FSA"/>
</dbReference>
<name>A0ABN1YGX4_9ACTN</name>
<dbReference type="InterPro" id="IPR013785">
    <property type="entry name" value="Aldolase_TIM"/>
</dbReference>
<evidence type="ECO:0000313" key="3">
    <source>
        <dbReference type="Proteomes" id="UP001499863"/>
    </source>
</evidence>
<organism evidence="2 3">
    <name type="scientific">Kitasatospora putterlickiae</name>
    <dbReference type="NCBI Taxonomy" id="221725"/>
    <lineage>
        <taxon>Bacteria</taxon>
        <taxon>Bacillati</taxon>
        <taxon>Actinomycetota</taxon>
        <taxon>Actinomycetes</taxon>
        <taxon>Kitasatosporales</taxon>
        <taxon>Streptomycetaceae</taxon>
        <taxon>Kitasatospora</taxon>
    </lineage>
</organism>
<dbReference type="Gene3D" id="3.20.20.70">
    <property type="entry name" value="Aldolase class I"/>
    <property type="match status" value="1"/>
</dbReference>
<protein>
    <submittedName>
        <fullName evidence="2">Uncharacterized protein</fullName>
    </submittedName>
</protein>
<evidence type="ECO:0000256" key="1">
    <source>
        <dbReference type="ARBA" id="ARBA00023270"/>
    </source>
</evidence>
<comment type="caution">
    <text evidence="2">The sequence shown here is derived from an EMBL/GenBank/DDBJ whole genome shotgun (WGS) entry which is preliminary data.</text>
</comment>
<keyword evidence="1" id="KW-0704">Schiff base</keyword>
<dbReference type="Pfam" id="PF00923">
    <property type="entry name" value="TAL_FSA"/>
    <property type="match status" value="1"/>
</dbReference>
<dbReference type="Proteomes" id="UP001499863">
    <property type="component" value="Unassembled WGS sequence"/>
</dbReference>
<proteinExistence type="predicted"/>
<keyword evidence="3" id="KW-1185">Reference proteome</keyword>
<dbReference type="SUPFAM" id="SSF51569">
    <property type="entry name" value="Aldolase"/>
    <property type="match status" value="1"/>
</dbReference>